<keyword evidence="1" id="KW-1133">Transmembrane helix</keyword>
<name>A0A3G9JAH1_9FIRM</name>
<keyword evidence="1" id="KW-0472">Membrane</keyword>
<dbReference type="SUPFAM" id="SSF88713">
    <property type="entry name" value="Glycoside hydrolase/deacetylase"/>
    <property type="match status" value="1"/>
</dbReference>
<feature type="domain" description="NodB homology" evidence="2">
    <location>
        <begin position="192"/>
        <end position="382"/>
    </location>
</feature>
<dbReference type="AlphaFoldDB" id="A0A3G9JAH1"/>
<evidence type="ECO:0000313" key="4">
    <source>
        <dbReference type="Proteomes" id="UP000268059"/>
    </source>
</evidence>
<dbReference type="InterPro" id="IPR013783">
    <property type="entry name" value="Ig-like_fold"/>
</dbReference>
<dbReference type="PANTHER" id="PTHR10587">
    <property type="entry name" value="GLYCOSYL TRANSFERASE-RELATED"/>
    <property type="match status" value="1"/>
</dbReference>
<dbReference type="RefSeq" id="WP_125118326.1">
    <property type="nucleotide sequence ID" value="NZ_AP019309.1"/>
</dbReference>
<dbReference type="InterPro" id="IPR032179">
    <property type="entry name" value="Cry22Aa_Ig-like"/>
</dbReference>
<dbReference type="InterPro" id="IPR011330">
    <property type="entry name" value="Glyco_hydro/deAcase_b/a-brl"/>
</dbReference>
<dbReference type="Pfam" id="PF16403">
    <property type="entry name" value="Bact_surface_Ig-like"/>
    <property type="match status" value="1"/>
</dbReference>
<dbReference type="EMBL" id="AP019309">
    <property type="protein sequence ID" value="BBH25375.1"/>
    <property type="molecule type" value="Genomic_DNA"/>
</dbReference>
<proteinExistence type="predicted"/>
<dbReference type="InterPro" id="IPR050248">
    <property type="entry name" value="Polysacc_deacetylase_ArnD"/>
</dbReference>
<sequence length="397" mass="44347">MENKYNLHEYKRPHNTRNIIIVIVAVALIITCGYVIYFNFFSSPLKSGVEIEAGTTKLKVKDFVKNDKYKASIKNGLTAKQLQTVGEHNITVTVKGHDYTTTVKVVDHTKPTLTGVSALTVDLNSKPDYTKGVSVKDNAAGKVKLTVDSKAVKLNKAGTYPITYKAKDAAGNVTSESTKVKVVDLEKLMKEKVVYLTFDDGPSQNTPKILKILKKYKVKGTFFVTAQEPGYFKYMKQAHDQGNFIAAHSYTHKFSIYRSEKAYFDDLDKIEAVIKKYTGKTSPVLRFPGGSSNTASRHFANGIMTKLTKDVLKKGYQYVDWNLDSTDASGNNVPVAKLVANGTSTYSNNLCILMHDTGAKHTTVKALPAIIEYYKKHHYKFETLENSPHVYHHHVNN</sequence>
<dbReference type="OrthoDB" id="9806342at2"/>
<accession>A0A3G9JAH1</accession>
<dbReference type="PANTHER" id="PTHR10587:SF125">
    <property type="entry name" value="POLYSACCHARIDE DEACETYLASE YHEN-RELATED"/>
    <property type="match status" value="1"/>
</dbReference>
<dbReference type="KEGG" id="ebm:SG0102_03090"/>
<evidence type="ECO:0000313" key="3">
    <source>
        <dbReference type="EMBL" id="BBH25375.1"/>
    </source>
</evidence>
<evidence type="ECO:0000259" key="2">
    <source>
        <dbReference type="PROSITE" id="PS51677"/>
    </source>
</evidence>
<dbReference type="GO" id="GO:0016810">
    <property type="term" value="F:hydrolase activity, acting on carbon-nitrogen (but not peptide) bonds"/>
    <property type="evidence" value="ECO:0007669"/>
    <property type="project" value="InterPro"/>
</dbReference>
<keyword evidence="1" id="KW-0812">Transmembrane</keyword>
<feature type="transmembrane region" description="Helical" evidence="1">
    <location>
        <begin position="20"/>
        <end position="40"/>
    </location>
</feature>
<keyword evidence="4" id="KW-1185">Reference proteome</keyword>
<protein>
    <recommendedName>
        <fullName evidence="2">NodB homology domain-containing protein</fullName>
    </recommendedName>
</protein>
<dbReference type="InParanoid" id="A0A3G9JAH1"/>
<dbReference type="CDD" id="cd10944">
    <property type="entry name" value="CE4_SmPgdA_like"/>
    <property type="match status" value="1"/>
</dbReference>
<dbReference type="GO" id="GO:0005975">
    <property type="term" value="P:carbohydrate metabolic process"/>
    <property type="evidence" value="ECO:0007669"/>
    <property type="project" value="InterPro"/>
</dbReference>
<dbReference type="Gene3D" id="2.60.40.10">
    <property type="entry name" value="Immunoglobulins"/>
    <property type="match status" value="1"/>
</dbReference>
<dbReference type="Gene3D" id="3.20.20.370">
    <property type="entry name" value="Glycoside hydrolase/deacetylase"/>
    <property type="match status" value="1"/>
</dbReference>
<reference evidence="3 4" key="1">
    <citation type="submission" date="2018-11" db="EMBL/GenBank/DDBJ databases">
        <title>Novel Erysipelotrichaceae bacterium isolated from small intestine of a swine.</title>
        <authorList>
            <person name="Kim J.S."/>
            <person name="Choe H."/>
            <person name="Lee Y.R."/>
            <person name="Kim K.M."/>
            <person name="Park D.S."/>
        </authorList>
    </citation>
    <scope>NUCLEOTIDE SEQUENCE [LARGE SCALE GENOMIC DNA]</scope>
    <source>
        <strain evidence="3 4">SG0102</strain>
    </source>
</reference>
<dbReference type="InterPro" id="IPR002509">
    <property type="entry name" value="NODB_dom"/>
</dbReference>
<organism evidence="3 4">
    <name type="scientific">Intestinibaculum porci</name>
    <dbReference type="NCBI Taxonomy" id="2487118"/>
    <lineage>
        <taxon>Bacteria</taxon>
        <taxon>Bacillati</taxon>
        <taxon>Bacillota</taxon>
        <taxon>Erysipelotrichia</taxon>
        <taxon>Erysipelotrichales</taxon>
        <taxon>Erysipelotrichaceae</taxon>
        <taxon>Intestinibaculum</taxon>
    </lineage>
</organism>
<dbReference type="PROSITE" id="PS51677">
    <property type="entry name" value="NODB"/>
    <property type="match status" value="1"/>
</dbReference>
<dbReference type="Pfam" id="PF01522">
    <property type="entry name" value="Polysacc_deac_1"/>
    <property type="match status" value="1"/>
</dbReference>
<evidence type="ECO:0000256" key="1">
    <source>
        <dbReference type="SAM" id="Phobius"/>
    </source>
</evidence>
<gene>
    <name evidence="3" type="ORF">SG0102_03090</name>
</gene>
<dbReference type="Proteomes" id="UP000268059">
    <property type="component" value="Chromosome"/>
</dbReference>